<keyword evidence="3" id="KW-1185">Reference proteome</keyword>
<evidence type="ECO:0000313" key="3">
    <source>
        <dbReference type="Proteomes" id="UP000245678"/>
    </source>
</evidence>
<dbReference type="RefSeq" id="WP_109607712.1">
    <property type="nucleotide sequence ID" value="NZ_QGHA01000003.1"/>
</dbReference>
<evidence type="ECO:0000313" key="2">
    <source>
        <dbReference type="EMBL" id="PWK78121.1"/>
    </source>
</evidence>
<feature type="chain" id="PRO_5016399050" evidence="1">
    <location>
        <begin position="21"/>
        <end position="124"/>
    </location>
</feature>
<keyword evidence="1" id="KW-0732">Signal</keyword>
<dbReference type="AlphaFoldDB" id="A0A316HDL8"/>
<dbReference type="EMBL" id="QGHA01000003">
    <property type="protein sequence ID" value="PWK78121.1"/>
    <property type="molecule type" value="Genomic_DNA"/>
</dbReference>
<feature type="signal peptide" evidence="1">
    <location>
        <begin position="1"/>
        <end position="20"/>
    </location>
</feature>
<comment type="caution">
    <text evidence="2">The sequence shown here is derived from an EMBL/GenBank/DDBJ whole genome shotgun (WGS) entry which is preliminary data.</text>
</comment>
<proteinExistence type="predicted"/>
<name>A0A316HDL8_9SPHI</name>
<evidence type="ECO:0000256" key="1">
    <source>
        <dbReference type="SAM" id="SignalP"/>
    </source>
</evidence>
<organism evidence="2 3">
    <name type="scientific">Mucilaginibacter oryzae</name>
    <dbReference type="NCBI Taxonomy" id="468058"/>
    <lineage>
        <taxon>Bacteria</taxon>
        <taxon>Pseudomonadati</taxon>
        <taxon>Bacteroidota</taxon>
        <taxon>Sphingobacteriia</taxon>
        <taxon>Sphingobacteriales</taxon>
        <taxon>Sphingobacteriaceae</taxon>
        <taxon>Mucilaginibacter</taxon>
    </lineage>
</organism>
<dbReference type="Proteomes" id="UP000245678">
    <property type="component" value="Unassembled WGS sequence"/>
</dbReference>
<reference evidence="2 3" key="1">
    <citation type="submission" date="2018-05" db="EMBL/GenBank/DDBJ databases">
        <title>Genomic Encyclopedia of Archaeal and Bacterial Type Strains, Phase II (KMG-II): from individual species to whole genera.</title>
        <authorList>
            <person name="Goeker M."/>
        </authorList>
    </citation>
    <scope>NUCLEOTIDE SEQUENCE [LARGE SCALE GENOMIC DNA]</scope>
    <source>
        <strain evidence="2 3">DSM 19975</strain>
    </source>
</reference>
<sequence>MKKVLVLLGLVLTQVSIASAQDAVLKNDTLVYKGITIYPSQKIQLLYGSKPDKAFVFVGNNKRMDFLLPAIVSKQKGGILKIIKEHSKYYAIGYLQDAPSYISKEIVIDIEGAIDFNEIKIESK</sequence>
<gene>
    <name evidence="2" type="ORF">LX99_01961</name>
</gene>
<protein>
    <submittedName>
        <fullName evidence="2">Uncharacterized protein</fullName>
    </submittedName>
</protein>
<accession>A0A316HDL8</accession>